<feature type="transmembrane region" description="Helical" evidence="1">
    <location>
        <begin position="41"/>
        <end position="64"/>
    </location>
</feature>
<evidence type="ECO:0000313" key="4">
    <source>
        <dbReference type="Proteomes" id="UP000426328"/>
    </source>
</evidence>
<dbReference type="AlphaFoldDB" id="A0A650CTX0"/>
<evidence type="ECO:0000313" key="2">
    <source>
        <dbReference type="EMBL" id="MQL56214.1"/>
    </source>
</evidence>
<dbReference type="Proteomes" id="UP000426328">
    <property type="component" value="Chromosome"/>
</dbReference>
<dbReference type="EMBL" id="WHYS01000002">
    <property type="protein sequence ID" value="MQL56214.1"/>
    <property type="molecule type" value="Genomic_DNA"/>
</dbReference>
<feature type="transmembrane region" description="Helical" evidence="1">
    <location>
        <begin position="6"/>
        <end position="29"/>
    </location>
</feature>
<evidence type="ECO:0000313" key="5">
    <source>
        <dbReference type="Proteomes" id="UP000474054"/>
    </source>
</evidence>
<keyword evidence="1" id="KW-0472">Membrane</keyword>
<dbReference type="GeneID" id="42778861"/>
<sequence>MNVKMWGPILAGAVIEAIGIILFVVYGYVFMSRPTSFIFSYGNLDFAAFVLSIIGLALIMFGGYQKK</sequence>
<organism evidence="3 4">
    <name type="scientific">Acidianus ambivalens</name>
    <name type="common">Desulfurolobus ambivalens</name>
    <dbReference type="NCBI Taxonomy" id="2283"/>
    <lineage>
        <taxon>Archaea</taxon>
        <taxon>Thermoproteota</taxon>
        <taxon>Thermoprotei</taxon>
        <taxon>Sulfolobales</taxon>
        <taxon>Sulfolobaceae</taxon>
        <taxon>Acidianus</taxon>
    </lineage>
</organism>
<accession>A0A650CTX0</accession>
<keyword evidence="4" id="KW-1185">Reference proteome</keyword>
<keyword evidence="1" id="KW-1133">Transmembrane helix</keyword>
<proteinExistence type="predicted"/>
<reference evidence="2 5" key="1">
    <citation type="submission" date="2019-10" db="EMBL/GenBank/DDBJ databases">
        <title>Comparative genomics of sulfur disproportionating microorganisms.</title>
        <authorList>
            <person name="Ward L.M."/>
            <person name="Bertran E."/>
            <person name="Johnston D."/>
        </authorList>
    </citation>
    <scope>NUCLEOTIDE SEQUENCE [LARGE SCALE GENOMIC DNA]</scope>
    <source>
        <strain evidence="2 5">DSM 3772</strain>
    </source>
</reference>
<evidence type="ECO:0000313" key="3">
    <source>
        <dbReference type="EMBL" id="QGR21248.1"/>
    </source>
</evidence>
<gene>
    <name evidence="3" type="ORF">D1866_03955</name>
    <name evidence="2" type="ORF">GFB69_10875</name>
</gene>
<dbReference type="Proteomes" id="UP000474054">
    <property type="component" value="Unassembled WGS sequence"/>
</dbReference>
<dbReference type="RefSeq" id="WP_152942704.1">
    <property type="nucleotide sequence ID" value="NZ_CP045482.1"/>
</dbReference>
<evidence type="ECO:0000256" key="1">
    <source>
        <dbReference type="SAM" id="Phobius"/>
    </source>
</evidence>
<dbReference type="KEGG" id="aamb:D1866_03955"/>
<reference evidence="3 4" key="2">
    <citation type="submission" date="2019-10" db="EMBL/GenBank/DDBJ databases">
        <title>Genome Sequences from Six Type Strain Members of the Archaeal Family Sulfolobaceae: Acidianus ambivalens, Acidianus infernus, Metallosphaera prunae, Stygiolobus azoricus, Sulfolobus metallicus, and Sulfurisphaera ohwakuensis.</title>
        <authorList>
            <person name="Counts J.A."/>
            <person name="Kelly R.M."/>
        </authorList>
    </citation>
    <scope>NUCLEOTIDE SEQUENCE [LARGE SCALE GENOMIC DNA]</scope>
    <source>
        <strain evidence="3 4">LEI 10</strain>
    </source>
</reference>
<name>A0A650CTX0_ACIAM</name>
<protein>
    <submittedName>
        <fullName evidence="3">Uncharacterized protein</fullName>
    </submittedName>
</protein>
<dbReference type="EMBL" id="CP045482">
    <property type="protein sequence ID" value="QGR21248.1"/>
    <property type="molecule type" value="Genomic_DNA"/>
</dbReference>
<keyword evidence="1" id="KW-0812">Transmembrane</keyword>